<organism evidence="1 2">
    <name type="scientific">Tanacetum coccineum</name>
    <dbReference type="NCBI Taxonomy" id="301880"/>
    <lineage>
        <taxon>Eukaryota</taxon>
        <taxon>Viridiplantae</taxon>
        <taxon>Streptophyta</taxon>
        <taxon>Embryophyta</taxon>
        <taxon>Tracheophyta</taxon>
        <taxon>Spermatophyta</taxon>
        <taxon>Magnoliopsida</taxon>
        <taxon>eudicotyledons</taxon>
        <taxon>Gunneridae</taxon>
        <taxon>Pentapetalae</taxon>
        <taxon>asterids</taxon>
        <taxon>campanulids</taxon>
        <taxon>Asterales</taxon>
        <taxon>Asteraceae</taxon>
        <taxon>Asteroideae</taxon>
        <taxon>Anthemideae</taxon>
        <taxon>Anthemidinae</taxon>
        <taxon>Tanacetum</taxon>
    </lineage>
</organism>
<dbReference type="EMBL" id="BQNB010015928">
    <property type="protein sequence ID" value="GJT45763.1"/>
    <property type="molecule type" value="Genomic_DNA"/>
</dbReference>
<accession>A0ABQ5E4H9</accession>
<dbReference type="Proteomes" id="UP001151760">
    <property type="component" value="Unassembled WGS sequence"/>
</dbReference>
<proteinExistence type="predicted"/>
<dbReference type="PANTHER" id="PTHR35046:SF26">
    <property type="entry name" value="RNA-DIRECTED DNA POLYMERASE"/>
    <property type="match status" value="1"/>
</dbReference>
<dbReference type="Gene3D" id="3.30.420.10">
    <property type="entry name" value="Ribonuclease H-like superfamily/Ribonuclease H"/>
    <property type="match status" value="1"/>
</dbReference>
<reference evidence="1" key="1">
    <citation type="journal article" date="2022" name="Int. J. Mol. Sci.">
        <title>Draft Genome of Tanacetum Coccineum: Genomic Comparison of Closely Related Tanacetum-Family Plants.</title>
        <authorList>
            <person name="Yamashiro T."/>
            <person name="Shiraishi A."/>
            <person name="Nakayama K."/>
            <person name="Satake H."/>
        </authorList>
    </citation>
    <scope>NUCLEOTIDE SEQUENCE</scope>
</reference>
<reference evidence="1" key="2">
    <citation type="submission" date="2022-01" db="EMBL/GenBank/DDBJ databases">
        <authorList>
            <person name="Yamashiro T."/>
            <person name="Shiraishi A."/>
            <person name="Satake H."/>
            <person name="Nakayama K."/>
        </authorList>
    </citation>
    <scope>NUCLEOTIDE SEQUENCE</scope>
</reference>
<dbReference type="SUPFAM" id="SSF53098">
    <property type="entry name" value="Ribonuclease H-like"/>
    <property type="match status" value="1"/>
</dbReference>
<sequence>MDASNIVDLYFKEVFRLHGLPHTITSDRDPKFMGHFWRTLWKKDLVLPHVEFAYNNLKNRTTQRCPFEVVYGHSPNSITDLTPSLIVKNNSVKVDEFAEQIRKTHEQVKLQIEINNSKYNATTHVHRRRVLSKEGDYMWDILTKDRLPLKKINDNAYKLQLPSHLNTLDVFNVKYLVLFKWDLKSNYNSRASSSLTRGG</sequence>
<dbReference type="InterPro" id="IPR012337">
    <property type="entry name" value="RNaseH-like_sf"/>
</dbReference>
<evidence type="ECO:0000313" key="1">
    <source>
        <dbReference type="EMBL" id="GJT45763.1"/>
    </source>
</evidence>
<evidence type="ECO:0000313" key="2">
    <source>
        <dbReference type="Proteomes" id="UP001151760"/>
    </source>
</evidence>
<dbReference type="PANTHER" id="PTHR35046">
    <property type="entry name" value="ZINC KNUCKLE (CCHC-TYPE) FAMILY PROTEIN"/>
    <property type="match status" value="1"/>
</dbReference>
<dbReference type="InterPro" id="IPR036397">
    <property type="entry name" value="RNaseH_sf"/>
</dbReference>
<name>A0ABQ5E4H9_9ASTR</name>
<protein>
    <submittedName>
        <fullName evidence="1">CCCH-type zinc finger family protein</fullName>
    </submittedName>
</protein>
<comment type="caution">
    <text evidence="1">The sequence shown here is derived from an EMBL/GenBank/DDBJ whole genome shotgun (WGS) entry which is preliminary data.</text>
</comment>
<keyword evidence="2" id="KW-1185">Reference proteome</keyword>
<gene>
    <name evidence="1" type="ORF">Tco_0954478</name>
</gene>